<proteinExistence type="predicted"/>
<organism evidence="2 3">
    <name type="scientific">Mycena chlorophos</name>
    <name type="common">Agaric fungus</name>
    <name type="synonym">Agaricus chlorophos</name>
    <dbReference type="NCBI Taxonomy" id="658473"/>
    <lineage>
        <taxon>Eukaryota</taxon>
        <taxon>Fungi</taxon>
        <taxon>Dikarya</taxon>
        <taxon>Basidiomycota</taxon>
        <taxon>Agaricomycotina</taxon>
        <taxon>Agaricomycetes</taxon>
        <taxon>Agaricomycetidae</taxon>
        <taxon>Agaricales</taxon>
        <taxon>Marasmiineae</taxon>
        <taxon>Mycenaceae</taxon>
        <taxon>Mycena</taxon>
    </lineage>
</organism>
<reference evidence="2" key="1">
    <citation type="submission" date="2020-05" db="EMBL/GenBank/DDBJ databases">
        <title>Mycena genomes resolve the evolution of fungal bioluminescence.</title>
        <authorList>
            <person name="Tsai I.J."/>
        </authorList>
    </citation>
    <scope>NUCLEOTIDE SEQUENCE</scope>
    <source>
        <strain evidence="2">110903Hualien_Pintung</strain>
    </source>
</reference>
<gene>
    <name evidence="2" type="ORF">HMN09_01216600</name>
</gene>
<evidence type="ECO:0000256" key="1">
    <source>
        <dbReference type="SAM" id="Phobius"/>
    </source>
</evidence>
<evidence type="ECO:0000313" key="3">
    <source>
        <dbReference type="Proteomes" id="UP000613580"/>
    </source>
</evidence>
<feature type="transmembrane region" description="Helical" evidence="1">
    <location>
        <begin position="20"/>
        <end position="43"/>
    </location>
</feature>
<evidence type="ECO:0000313" key="2">
    <source>
        <dbReference type="EMBL" id="KAF7292329.1"/>
    </source>
</evidence>
<dbReference type="AlphaFoldDB" id="A0A8H6VY05"/>
<keyword evidence="3" id="KW-1185">Reference proteome</keyword>
<keyword evidence="1" id="KW-1133">Transmembrane helix</keyword>
<protein>
    <submittedName>
        <fullName evidence="2">Uncharacterized protein</fullName>
    </submittedName>
</protein>
<dbReference type="Proteomes" id="UP000613580">
    <property type="component" value="Unassembled WGS sequence"/>
</dbReference>
<comment type="caution">
    <text evidence="2">The sequence shown here is derived from an EMBL/GenBank/DDBJ whole genome shotgun (WGS) entry which is preliminary data.</text>
</comment>
<keyword evidence="1" id="KW-0812">Transmembrane</keyword>
<accession>A0A8H6VY05</accession>
<dbReference type="EMBL" id="JACAZE010000022">
    <property type="protein sequence ID" value="KAF7292329.1"/>
    <property type="molecule type" value="Genomic_DNA"/>
</dbReference>
<keyword evidence="1" id="KW-0472">Membrane</keyword>
<sequence>MRAQVNNSKQSPQPAECIGWSSLTSLFVALWNAVASAIIRPFIAQPRPLRSIHELRAVELENVIYRILLEEKRYQLDAENPDFSAERRAYAKRRAAEYEKVKIEVEELHRRRRRREIEGQERRPVGPNPSEPVSDLLLEEYYKTMHYIPVYDPKSEPCF</sequence>
<name>A0A8H6VY05_MYCCL</name>